<dbReference type="Proteomes" id="UP000008810">
    <property type="component" value="Chromosome 1"/>
</dbReference>
<keyword evidence="7" id="KW-0472">Membrane</keyword>
<dbReference type="InterPro" id="IPR017972">
    <property type="entry name" value="Cyt_P450_CS"/>
</dbReference>
<dbReference type="InterPro" id="IPR001128">
    <property type="entry name" value="Cyt_P450"/>
</dbReference>
<evidence type="ECO:0000256" key="4">
    <source>
        <dbReference type="ARBA" id="ARBA00023004"/>
    </source>
</evidence>
<dbReference type="Gene3D" id="1.10.630.10">
    <property type="entry name" value="Cytochrome P450"/>
    <property type="match status" value="1"/>
</dbReference>
<keyword evidence="6" id="KW-0560">Oxidoreductase</keyword>
<gene>
    <name evidence="8" type="ORF">BRADI_1g55330v3</name>
</gene>
<name>A0A0Q3NSW4_BRADI</name>
<dbReference type="InterPro" id="IPR050529">
    <property type="entry name" value="CYP450_sterol_14alpha_dmase"/>
</dbReference>
<dbReference type="AlphaFoldDB" id="A0A0Q3NSW4"/>
<evidence type="ECO:0000256" key="3">
    <source>
        <dbReference type="ARBA" id="ARBA00022723"/>
    </source>
</evidence>
<dbReference type="GO" id="GO:0016491">
    <property type="term" value="F:oxidoreductase activity"/>
    <property type="evidence" value="ECO:0000318"/>
    <property type="project" value="GO_Central"/>
</dbReference>
<dbReference type="InterPro" id="IPR036396">
    <property type="entry name" value="Cyt_P450_sf"/>
</dbReference>
<dbReference type="SUPFAM" id="SSF48264">
    <property type="entry name" value="Cytochrome P450"/>
    <property type="match status" value="1"/>
</dbReference>
<sequence length="464" mass="51974">MEIATFVFAPILVASIIIILTKIARGIRSAVPTTKRGRPPPVSSFLGLIPALLTKGPLQVINDCYAKMGSVFTLSLFHLKMTFLVGPEASRHFYQGLNSEISVAFDVDYATRHEQYRFFGDAMKPAKLRTYAGLMVGEVEEFFGRWGQSGTVDLKHELEQLVTLVATRCLFGEEVRGKALGEVATLLGELSDGMRLITILLPRLPIPAHRRRDRARARLGDIFSEIVRSRADKSCGSDDNDMLQCLIESRYRDGRATTETEVMGLIVSALFAGQHTSSSTSTWTGARLLAPTNAKHLHRVDYEVLQEMGALRRCVKEALWLHPHGMMLMRHARRSFVVRTGEEGQDELEVPAGHAVANLLVIHNRLPHIYRELERYDPDRFGPGREEDKAGGAFSYTAFGGGRHACVGEAFAYMQIMVMWSHLLRNFELELVSPFPETDWNVVMPGPKGKVMVRYKRRRMSGTA</sequence>
<dbReference type="OrthoDB" id="1055148at2759"/>
<protein>
    <recommendedName>
        <fullName evidence="11">Cytochrome P450</fullName>
    </recommendedName>
</protein>
<evidence type="ECO:0000313" key="8">
    <source>
        <dbReference type="EMBL" id="KQK20558.1"/>
    </source>
</evidence>
<evidence type="ECO:0000256" key="7">
    <source>
        <dbReference type="SAM" id="Phobius"/>
    </source>
</evidence>
<dbReference type="GO" id="GO:0005506">
    <property type="term" value="F:iron ion binding"/>
    <property type="evidence" value="ECO:0007669"/>
    <property type="project" value="InterPro"/>
</dbReference>
<dbReference type="EnsemblPlants" id="KQK20558">
    <property type="protein sequence ID" value="KQK20558"/>
    <property type="gene ID" value="BRADI_1g55330v3"/>
</dbReference>
<evidence type="ECO:0000256" key="1">
    <source>
        <dbReference type="ARBA" id="ARBA00010617"/>
    </source>
</evidence>
<dbReference type="GO" id="GO:0016705">
    <property type="term" value="F:oxidoreductase activity, acting on paired donors, with incorporation or reduction of molecular oxygen"/>
    <property type="evidence" value="ECO:0007669"/>
    <property type="project" value="InterPro"/>
</dbReference>
<keyword evidence="3 5" id="KW-0479">Metal-binding</keyword>
<evidence type="ECO:0000313" key="9">
    <source>
        <dbReference type="EnsemblPlants" id="KQK20558"/>
    </source>
</evidence>
<keyword evidence="4 5" id="KW-0408">Iron</keyword>
<dbReference type="Gramene" id="KQK20558">
    <property type="protein sequence ID" value="KQK20558"/>
    <property type="gene ID" value="BRADI_1g55330v3"/>
</dbReference>
<dbReference type="PRINTS" id="PR00465">
    <property type="entry name" value="EP450IV"/>
</dbReference>
<feature type="binding site" description="axial binding residue" evidence="5">
    <location>
        <position position="406"/>
    </location>
    <ligand>
        <name>heme</name>
        <dbReference type="ChEBI" id="CHEBI:30413"/>
    </ligand>
    <ligandPart>
        <name>Fe</name>
        <dbReference type="ChEBI" id="CHEBI:18248"/>
    </ligandPart>
</feature>
<comment type="similarity">
    <text evidence="1 6">Belongs to the cytochrome P450 family.</text>
</comment>
<keyword evidence="7" id="KW-1133">Transmembrane helix</keyword>
<dbReference type="GO" id="GO:0004497">
    <property type="term" value="F:monooxygenase activity"/>
    <property type="evidence" value="ECO:0007669"/>
    <property type="project" value="UniProtKB-KW"/>
</dbReference>
<dbReference type="GO" id="GO:0020037">
    <property type="term" value="F:heme binding"/>
    <property type="evidence" value="ECO:0007669"/>
    <property type="project" value="InterPro"/>
</dbReference>
<evidence type="ECO:0000256" key="5">
    <source>
        <dbReference type="PIRSR" id="PIRSR602403-1"/>
    </source>
</evidence>
<keyword evidence="10" id="KW-1185">Reference proteome</keyword>
<dbReference type="Pfam" id="PF00067">
    <property type="entry name" value="p450"/>
    <property type="match status" value="1"/>
</dbReference>
<dbReference type="PANTHER" id="PTHR24304">
    <property type="entry name" value="CYTOCHROME P450 FAMILY 7"/>
    <property type="match status" value="1"/>
</dbReference>
<dbReference type="STRING" id="15368.A0A0Q3NSW4"/>
<evidence type="ECO:0000256" key="6">
    <source>
        <dbReference type="RuleBase" id="RU000461"/>
    </source>
</evidence>
<keyword evidence="2 5" id="KW-0349">Heme</keyword>
<evidence type="ECO:0000313" key="10">
    <source>
        <dbReference type="Proteomes" id="UP000008810"/>
    </source>
</evidence>
<comment type="cofactor">
    <cofactor evidence="5">
        <name>heme</name>
        <dbReference type="ChEBI" id="CHEBI:30413"/>
    </cofactor>
</comment>
<dbReference type="InterPro" id="IPR002403">
    <property type="entry name" value="Cyt_P450_E_grp-IV"/>
</dbReference>
<dbReference type="InParanoid" id="A0A0Q3NSW4"/>
<evidence type="ECO:0000256" key="2">
    <source>
        <dbReference type="ARBA" id="ARBA00022617"/>
    </source>
</evidence>
<accession>A0A0Q3NSW4</accession>
<feature type="transmembrane region" description="Helical" evidence="7">
    <location>
        <begin position="6"/>
        <end position="24"/>
    </location>
</feature>
<proteinExistence type="inferred from homology"/>
<keyword evidence="7" id="KW-0812">Transmembrane</keyword>
<evidence type="ECO:0008006" key="11">
    <source>
        <dbReference type="Google" id="ProtNLM"/>
    </source>
</evidence>
<dbReference type="GO" id="GO:0016126">
    <property type="term" value="P:sterol biosynthetic process"/>
    <property type="evidence" value="ECO:0000318"/>
    <property type="project" value="GO_Central"/>
</dbReference>
<keyword evidence="6" id="KW-0503">Monooxygenase</keyword>
<dbReference type="PROSITE" id="PS00086">
    <property type="entry name" value="CYTOCHROME_P450"/>
    <property type="match status" value="1"/>
</dbReference>
<reference evidence="8" key="2">
    <citation type="submission" date="2017-06" db="EMBL/GenBank/DDBJ databases">
        <title>WGS assembly of Brachypodium distachyon.</title>
        <authorList>
            <consortium name="The International Brachypodium Initiative"/>
            <person name="Lucas S."/>
            <person name="Harmon-Smith M."/>
            <person name="Lail K."/>
            <person name="Tice H."/>
            <person name="Grimwood J."/>
            <person name="Bruce D."/>
            <person name="Barry K."/>
            <person name="Shu S."/>
            <person name="Lindquist E."/>
            <person name="Wang M."/>
            <person name="Pitluck S."/>
            <person name="Vogel J.P."/>
            <person name="Garvin D.F."/>
            <person name="Mockler T.C."/>
            <person name="Schmutz J."/>
            <person name="Rokhsar D."/>
            <person name="Bevan M.W."/>
        </authorList>
    </citation>
    <scope>NUCLEOTIDE SEQUENCE</scope>
    <source>
        <strain evidence="8">Bd21</strain>
    </source>
</reference>
<reference evidence="8 9" key="1">
    <citation type="journal article" date="2010" name="Nature">
        <title>Genome sequencing and analysis of the model grass Brachypodium distachyon.</title>
        <authorList>
            <consortium name="International Brachypodium Initiative"/>
        </authorList>
    </citation>
    <scope>NUCLEOTIDE SEQUENCE [LARGE SCALE GENOMIC DNA]</scope>
    <source>
        <strain evidence="8 9">Bd21</strain>
    </source>
</reference>
<dbReference type="EMBL" id="CM000880">
    <property type="protein sequence ID" value="KQK20558.1"/>
    <property type="molecule type" value="Genomic_DNA"/>
</dbReference>
<dbReference type="CDD" id="cd11042">
    <property type="entry name" value="CYP51-like"/>
    <property type="match status" value="1"/>
</dbReference>
<reference evidence="9" key="3">
    <citation type="submission" date="2018-08" db="UniProtKB">
        <authorList>
            <consortium name="EnsemblPlants"/>
        </authorList>
    </citation>
    <scope>IDENTIFICATION</scope>
    <source>
        <strain evidence="9">cv. Bd21</strain>
    </source>
</reference>
<dbReference type="PANTHER" id="PTHR24304:SF2">
    <property type="entry name" value="24-HYDROXYCHOLESTEROL 7-ALPHA-HYDROXYLASE"/>
    <property type="match status" value="1"/>
</dbReference>
<organism evidence="8">
    <name type="scientific">Brachypodium distachyon</name>
    <name type="common">Purple false brome</name>
    <name type="synonym">Trachynia distachya</name>
    <dbReference type="NCBI Taxonomy" id="15368"/>
    <lineage>
        <taxon>Eukaryota</taxon>
        <taxon>Viridiplantae</taxon>
        <taxon>Streptophyta</taxon>
        <taxon>Embryophyta</taxon>
        <taxon>Tracheophyta</taxon>
        <taxon>Spermatophyta</taxon>
        <taxon>Magnoliopsida</taxon>
        <taxon>Liliopsida</taxon>
        <taxon>Poales</taxon>
        <taxon>Poaceae</taxon>
        <taxon>BOP clade</taxon>
        <taxon>Pooideae</taxon>
        <taxon>Stipodae</taxon>
        <taxon>Brachypodieae</taxon>
        <taxon>Brachypodium</taxon>
    </lineage>
</organism>